<dbReference type="GO" id="GO:0005737">
    <property type="term" value="C:cytoplasm"/>
    <property type="evidence" value="ECO:0007669"/>
    <property type="project" value="TreeGrafter"/>
</dbReference>
<dbReference type="PROSITE" id="PS51194">
    <property type="entry name" value="HELICASE_CTER"/>
    <property type="match status" value="1"/>
</dbReference>
<reference evidence="8 9" key="1">
    <citation type="submission" date="2016-05" db="EMBL/GenBank/DDBJ databases">
        <title>A degradative enzymes factory behind the ericoid mycorrhizal symbiosis.</title>
        <authorList>
            <consortium name="DOE Joint Genome Institute"/>
            <person name="Martino E."/>
            <person name="Morin E."/>
            <person name="Grelet G."/>
            <person name="Kuo A."/>
            <person name="Kohler A."/>
            <person name="Daghino S."/>
            <person name="Barry K."/>
            <person name="Choi C."/>
            <person name="Cichocki N."/>
            <person name="Clum A."/>
            <person name="Copeland A."/>
            <person name="Hainaut M."/>
            <person name="Haridas S."/>
            <person name="Labutti K."/>
            <person name="Lindquist E."/>
            <person name="Lipzen A."/>
            <person name="Khouja H.-R."/>
            <person name="Murat C."/>
            <person name="Ohm R."/>
            <person name="Olson A."/>
            <person name="Spatafora J."/>
            <person name="Veneault-Fourrey C."/>
            <person name="Henrissat B."/>
            <person name="Grigoriev I."/>
            <person name="Martin F."/>
            <person name="Perotto S."/>
        </authorList>
    </citation>
    <scope>NUCLEOTIDE SEQUENCE [LARGE SCALE GENOMIC DNA]</scope>
    <source>
        <strain evidence="8 9">UAMH 7357</strain>
    </source>
</reference>
<evidence type="ECO:0000313" key="9">
    <source>
        <dbReference type="Proteomes" id="UP000235672"/>
    </source>
</evidence>
<feature type="domain" description="Helicase C-terminal" evidence="7">
    <location>
        <begin position="1261"/>
        <end position="1406"/>
    </location>
</feature>
<dbReference type="SUPFAM" id="SSF52540">
    <property type="entry name" value="P-loop containing nucleoside triphosphate hydrolases"/>
    <property type="match status" value="1"/>
</dbReference>
<evidence type="ECO:0000256" key="1">
    <source>
        <dbReference type="ARBA" id="ARBA00022741"/>
    </source>
</evidence>
<evidence type="ECO:0000256" key="3">
    <source>
        <dbReference type="ARBA" id="ARBA00022806"/>
    </source>
</evidence>
<dbReference type="PANTHER" id="PTHR44533">
    <property type="entry name" value="DEAD/H RNA HELICASE, PUTATIVE-RELATED"/>
    <property type="match status" value="1"/>
</dbReference>
<protein>
    <submittedName>
        <fullName evidence="8">P-loop containing nucleoside triphosphate hydrolase protein</fullName>
    </submittedName>
</protein>
<dbReference type="GO" id="GO:0016787">
    <property type="term" value="F:hydrolase activity"/>
    <property type="evidence" value="ECO:0007669"/>
    <property type="project" value="UniProtKB-KW"/>
</dbReference>
<dbReference type="InterPro" id="IPR027417">
    <property type="entry name" value="P-loop_NTPase"/>
</dbReference>
<feature type="region of interest" description="Disordered" evidence="5">
    <location>
        <begin position="1200"/>
        <end position="1242"/>
    </location>
</feature>
<accession>A0A2J6PNE8</accession>
<dbReference type="Gene3D" id="3.40.50.300">
    <property type="entry name" value="P-loop containing nucleotide triphosphate hydrolases"/>
    <property type="match status" value="2"/>
</dbReference>
<dbReference type="PANTHER" id="PTHR44533:SF4">
    <property type="entry name" value="DEAD_H RNA HELICASE, PUTATIVE-RELATED"/>
    <property type="match status" value="1"/>
</dbReference>
<feature type="compositionally biased region" description="Basic and acidic residues" evidence="5">
    <location>
        <begin position="561"/>
        <end position="574"/>
    </location>
</feature>
<name>A0A2J6PNE8_9HELO</name>
<evidence type="ECO:0000256" key="4">
    <source>
        <dbReference type="ARBA" id="ARBA00022840"/>
    </source>
</evidence>
<dbReference type="EMBL" id="KZ613512">
    <property type="protein sequence ID" value="PMD15545.1"/>
    <property type="molecule type" value="Genomic_DNA"/>
</dbReference>
<keyword evidence="9" id="KW-1185">Reference proteome</keyword>
<feature type="region of interest" description="Disordered" evidence="5">
    <location>
        <begin position="561"/>
        <end position="610"/>
    </location>
</feature>
<keyword evidence="4" id="KW-0067">ATP-binding</keyword>
<dbReference type="PROSITE" id="PS51192">
    <property type="entry name" value="HELICASE_ATP_BIND_1"/>
    <property type="match status" value="1"/>
</dbReference>
<feature type="region of interest" description="Disordered" evidence="5">
    <location>
        <begin position="1112"/>
        <end position="1135"/>
    </location>
</feature>
<dbReference type="InterPro" id="IPR055124">
    <property type="entry name" value="PIN-like_DDX60"/>
</dbReference>
<evidence type="ECO:0000256" key="2">
    <source>
        <dbReference type="ARBA" id="ARBA00022801"/>
    </source>
</evidence>
<dbReference type="InterPro" id="IPR052431">
    <property type="entry name" value="SKI2_subfamily_helicases"/>
</dbReference>
<dbReference type="Proteomes" id="UP000235672">
    <property type="component" value="Unassembled WGS sequence"/>
</dbReference>
<feature type="domain" description="Helicase ATP-binding" evidence="6">
    <location>
        <begin position="794"/>
        <end position="964"/>
    </location>
</feature>
<dbReference type="FunFam" id="3.40.50.300:FF:001039">
    <property type="entry name" value="ATP-dependent RNA helicase DDX60"/>
    <property type="match status" value="1"/>
</dbReference>
<proteinExistence type="predicted"/>
<dbReference type="Pfam" id="PF26076">
    <property type="entry name" value="WHD_DDX60"/>
    <property type="match status" value="1"/>
</dbReference>
<dbReference type="STRING" id="1745343.A0A2J6PNE8"/>
<feature type="compositionally biased region" description="Basic residues" evidence="5">
    <location>
        <begin position="1205"/>
        <end position="1216"/>
    </location>
</feature>
<keyword evidence="2 8" id="KW-0378">Hydrolase</keyword>
<organism evidence="8 9">
    <name type="scientific">Hyaloscypha hepaticicola</name>
    <dbReference type="NCBI Taxonomy" id="2082293"/>
    <lineage>
        <taxon>Eukaryota</taxon>
        <taxon>Fungi</taxon>
        <taxon>Dikarya</taxon>
        <taxon>Ascomycota</taxon>
        <taxon>Pezizomycotina</taxon>
        <taxon>Leotiomycetes</taxon>
        <taxon>Helotiales</taxon>
        <taxon>Hyaloscyphaceae</taxon>
        <taxon>Hyaloscypha</taxon>
    </lineage>
</organism>
<dbReference type="OrthoDB" id="2320933at2759"/>
<evidence type="ECO:0000256" key="5">
    <source>
        <dbReference type="SAM" id="MobiDB-lite"/>
    </source>
</evidence>
<dbReference type="InterPro" id="IPR014001">
    <property type="entry name" value="Helicase_ATP-bd"/>
</dbReference>
<sequence length="1849" mass="206951">MAGQEDQDAQRGRNAVLSWYDSTRPMFIDLVGDYAGKELFLVEGDSLLRLCFEDERIDFQDGFQLLHLVYVVERFLENLVKRHCQFHIAFFEENAELCMPPRTPGTHRSRYLLARSIIKRHLAVHLPDTHPNLQVNVFSSLKCSEFQEYLRVCPIHFVMAHDGSPNSITSIPAVELDEDAPLAEDDERWTKILLRGMIRSFNVHRLNVALINRIEFRDSKVFTMIVESFTPPRKLKLTMNSTFGEEIANAKKLLKDSRKTSSDIEAAFGNQDLEEVSEAFAEVDLNESYCLVAYAVSKILKQQECYLFLASAFVLHSVIIKHIPLSQRRLPLITFDADFEGQIDSFLAAVSEVCQNAVRNEGWNELMASEEFDCDSIDLIDGRLFRAALQAMCDDSLHVVVPRAAQPDWALLSDLVKELGKETLSLVGSSEPASSKSTAKEADFHLKAEELTVLPFTNTVFDKHLECIHVKTDDSVAARFGAMKIYRETTHWHNHRKPLNPKYAPAPKVTKWKNPLRTNQFYMKEMTTYAASLTGAKGKALEPETITVGAKRLAKLVEKAEKTPAKSKNEEVQERALQNQSAGGKKGTKKAASGLSKKEQMIADNKERKGSSEADKAFTAWSTIMKGLDAISDHQDRYLKTLDYLNGLDSAKTAFLEADISTYMLQSLLNWWTMYCKGNKKIEGYFVVALIWTTVRTICTSDSPISTENIQHVTKLCTLLGITNALTPFDPNPTDRKLSFVFKYPPSTQDLRIEVSQTEFQLNYCGPYMDRMLDAKPDPRVSSFVPDGWQREVLDQLDANKSVFVVAPTSAGKTFISFYAMEQVLRADNDGVLVYVAPTKALVNQIAAEIQGRFSKKFPVPGKGVWAIHTRDYRVNNSTGCQILVTVPHILQIMLLSPSNAKAWAPRVRRIIFDEIHSIGQAEDGVVWEQLLLLAPCPIIALSATVGNPDQFNDWLKDTQKALGSDLKMIKHSTRYSDLRKYMYEPPAVFKFTGLGRSYGVGLGLDGLLGFDAIHPASSLVDKSRGMPDDLALEPRDCLSLWKAMCKFQNSKYPVPESLNPEKALPACIRKADIFAWEKDLKKLLLQWLADKSSPIDKVVNELTPGATATNLLTSGRASSNSSSNSDGDQIDPSDLKSTTLPLLYQLHKRRALPAILFNYDRSQCEKIAEAVLKQLVAAELLWKEGPQWKKLMEGYEKYKEQKDKKSRKPAKPSKKTKGEDDEGGSKVDRMREESSEGASGYDLFDPEAPQEDFSFANPKALQKAELEEYIRALRWKNVKEELLDLLRRGIGVHHAGMNRKYRQCVEMLFRRGFLRVVIATGTLSMGINMPCVTVVFCGNSVYLTALNFRQAAGRSGRRGFDLLGNVVFQGVSRERASRLLSSRLPELTGHFPITTTLVLRLFTLLHDSKSSPYAERAINSLLSQPRLYLGGQSFKEQVLHHLRFSIEYLRRNELLGPKGEPVNFTSCVSHLYYTENSSFAFHALLKGGYFHKLCADIDTKTTIVLDTLILVLCHLFGRRVCRVVDDPEEAEMIKRSPSVVYLKPMPEDAANILRKHNADTLDVFTTYVKTFAAQHTKEEERYLPLTNIPAGFMKPAINGKANGHATANGSAHATTPTEEDEIFDFLPSLPVPHARSNFVALSGLGDEFSTIDDLCSSTREGIFLESAVIPHLEIHPDENRTPLNAYILDFYMHGSLDPLEKANGIRKSDVWFLLNDFSMVLATIVTSIALHLGLGSDADPEMLDVMGAGDAAENDADEQVAAATIPDAPGATAATAQAAAPVRKSKKVVDDWDAGEDALVAQEDYLKSEGLNGIGATDDEEYEKLMNVYKAFRHLKSAFDEKFHAIFA</sequence>
<feature type="compositionally biased region" description="Basic and acidic residues" evidence="5">
    <location>
        <begin position="1224"/>
        <end position="1235"/>
    </location>
</feature>
<evidence type="ECO:0000259" key="6">
    <source>
        <dbReference type="PROSITE" id="PS51192"/>
    </source>
</evidence>
<keyword evidence="3" id="KW-0347">Helicase</keyword>
<dbReference type="InterPro" id="IPR059032">
    <property type="entry name" value="WHD_DDX60"/>
</dbReference>
<dbReference type="GO" id="GO:0003676">
    <property type="term" value="F:nucleic acid binding"/>
    <property type="evidence" value="ECO:0007669"/>
    <property type="project" value="InterPro"/>
</dbReference>
<evidence type="ECO:0000259" key="7">
    <source>
        <dbReference type="PROSITE" id="PS51194"/>
    </source>
</evidence>
<dbReference type="GO" id="GO:0004386">
    <property type="term" value="F:helicase activity"/>
    <property type="evidence" value="ECO:0007669"/>
    <property type="project" value="UniProtKB-KW"/>
</dbReference>
<dbReference type="SMART" id="SM00487">
    <property type="entry name" value="DEXDc"/>
    <property type="match status" value="1"/>
</dbReference>
<keyword evidence="1" id="KW-0547">Nucleotide-binding</keyword>
<dbReference type="GO" id="GO:0005524">
    <property type="term" value="F:ATP binding"/>
    <property type="evidence" value="ECO:0007669"/>
    <property type="project" value="UniProtKB-KW"/>
</dbReference>
<dbReference type="Pfam" id="PF00271">
    <property type="entry name" value="Helicase_C"/>
    <property type="match status" value="1"/>
</dbReference>
<dbReference type="InterPro" id="IPR011545">
    <property type="entry name" value="DEAD/DEAH_box_helicase_dom"/>
</dbReference>
<dbReference type="InterPro" id="IPR001650">
    <property type="entry name" value="Helicase_C-like"/>
</dbReference>
<gene>
    <name evidence="8" type="ORF">NA56DRAFT_608634</name>
</gene>
<dbReference type="SMART" id="SM00490">
    <property type="entry name" value="HELICc"/>
    <property type="match status" value="1"/>
</dbReference>
<dbReference type="CDD" id="cd18025">
    <property type="entry name" value="DEXHc_DDX60"/>
    <property type="match status" value="1"/>
</dbReference>
<evidence type="ECO:0000313" key="8">
    <source>
        <dbReference type="EMBL" id="PMD15545.1"/>
    </source>
</evidence>
<dbReference type="Pfam" id="PF23002">
    <property type="entry name" value="PIN-like_DDX60"/>
    <property type="match status" value="1"/>
</dbReference>
<feature type="compositionally biased region" description="Basic and acidic residues" evidence="5">
    <location>
        <begin position="596"/>
        <end position="610"/>
    </location>
</feature>
<dbReference type="Pfam" id="PF00270">
    <property type="entry name" value="DEAD"/>
    <property type="match status" value="1"/>
</dbReference>